<keyword evidence="5" id="KW-0238">DNA-binding</keyword>
<dbReference type="Pfam" id="PF01475">
    <property type="entry name" value="FUR"/>
    <property type="match status" value="1"/>
</dbReference>
<keyword evidence="7" id="KW-0479">Metal-binding</keyword>
<feature type="binding site" evidence="7">
    <location>
        <position position="135"/>
    </location>
    <ligand>
        <name>Zn(2+)</name>
        <dbReference type="ChEBI" id="CHEBI:29105"/>
    </ligand>
</feature>
<feature type="binding site" evidence="7">
    <location>
        <position position="92"/>
    </location>
    <ligand>
        <name>Zn(2+)</name>
        <dbReference type="ChEBI" id="CHEBI:29105"/>
    </ligand>
</feature>
<comment type="cofactor">
    <cofactor evidence="7">
        <name>Zn(2+)</name>
        <dbReference type="ChEBI" id="CHEBI:29105"/>
    </cofactor>
    <text evidence="7">Binds 1 zinc ion per subunit.</text>
</comment>
<dbReference type="PANTHER" id="PTHR33202">
    <property type="entry name" value="ZINC UPTAKE REGULATION PROTEIN"/>
    <property type="match status" value="1"/>
</dbReference>
<keyword evidence="6" id="KW-0804">Transcription</keyword>
<keyword evidence="8" id="KW-0408">Iron</keyword>
<gene>
    <name evidence="9" type="ORF">A2Y75_02350</name>
</gene>
<evidence type="ECO:0000256" key="3">
    <source>
        <dbReference type="ARBA" id="ARBA00022833"/>
    </source>
</evidence>
<dbReference type="CDD" id="cd07153">
    <property type="entry name" value="Fur_like"/>
    <property type="match status" value="1"/>
</dbReference>
<protein>
    <recommendedName>
        <fullName evidence="11">Ferric uptake regulation protein</fullName>
    </recommendedName>
</protein>
<dbReference type="Gene3D" id="1.10.10.10">
    <property type="entry name" value="Winged helix-like DNA-binding domain superfamily/Winged helix DNA-binding domain"/>
    <property type="match status" value="1"/>
</dbReference>
<dbReference type="PANTHER" id="PTHR33202:SF7">
    <property type="entry name" value="FERRIC UPTAKE REGULATION PROTEIN"/>
    <property type="match status" value="1"/>
</dbReference>
<feature type="binding site" evidence="8">
    <location>
        <position position="107"/>
    </location>
    <ligand>
        <name>Fe cation</name>
        <dbReference type="ChEBI" id="CHEBI:24875"/>
    </ligand>
</feature>
<dbReference type="InterPro" id="IPR036390">
    <property type="entry name" value="WH_DNA-bd_sf"/>
</dbReference>
<dbReference type="AlphaFoldDB" id="A0A1F2WTH3"/>
<dbReference type="STRING" id="1797197.A2Y75_02350"/>
<dbReference type="EMBL" id="MELK01000006">
    <property type="protein sequence ID" value="OFW60181.1"/>
    <property type="molecule type" value="Genomic_DNA"/>
</dbReference>
<evidence type="ECO:0000256" key="6">
    <source>
        <dbReference type="ARBA" id="ARBA00023163"/>
    </source>
</evidence>
<sequence>MNLEKRLHSRGYRYTPQREAVFGVLKENEGKPLSPEEVHELACKRFSSLGLTTTYRSLELFCDLGLATRVHLHGDSHYYEVNTGKHHHHMVCLSCGAIEILEACLIEELKERVRDGSDFLVTEHCMSLFGYCPGCLTSRKG</sequence>
<proteinExistence type="inferred from homology"/>
<dbReference type="InterPro" id="IPR036388">
    <property type="entry name" value="WH-like_DNA-bd_sf"/>
</dbReference>
<dbReference type="InterPro" id="IPR043135">
    <property type="entry name" value="Fur_C"/>
</dbReference>
<feature type="binding site" evidence="7">
    <location>
        <position position="132"/>
    </location>
    <ligand>
        <name>Zn(2+)</name>
        <dbReference type="ChEBI" id="CHEBI:29105"/>
    </ligand>
</feature>
<organism evidence="9 10">
    <name type="scientific">Candidatus Solincola sediminis</name>
    <dbReference type="NCBI Taxonomy" id="1797199"/>
    <lineage>
        <taxon>Bacteria</taxon>
        <taxon>Bacillati</taxon>
        <taxon>Actinomycetota</taxon>
        <taxon>Candidatus Geothermincolia</taxon>
        <taxon>Candidatus Geothermincolales</taxon>
        <taxon>Candidatus Geothermincolaceae</taxon>
        <taxon>Candidatus Solincola</taxon>
    </lineage>
</organism>
<dbReference type="GO" id="GO:0045892">
    <property type="term" value="P:negative regulation of DNA-templated transcription"/>
    <property type="evidence" value="ECO:0007669"/>
    <property type="project" value="TreeGrafter"/>
</dbReference>
<feature type="binding site" evidence="8">
    <location>
        <position position="86"/>
    </location>
    <ligand>
        <name>Fe cation</name>
        <dbReference type="ChEBI" id="CHEBI:24875"/>
    </ligand>
</feature>
<feature type="binding site" evidence="7">
    <location>
        <position position="95"/>
    </location>
    <ligand>
        <name>Zn(2+)</name>
        <dbReference type="ChEBI" id="CHEBI:29105"/>
    </ligand>
</feature>
<dbReference type="GO" id="GO:1900376">
    <property type="term" value="P:regulation of secondary metabolite biosynthetic process"/>
    <property type="evidence" value="ECO:0007669"/>
    <property type="project" value="TreeGrafter"/>
</dbReference>
<dbReference type="GO" id="GO:0003700">
    <property type="term" value="F:DNA-binding transcription factor activity"/>
    <property type="evidence" value="ECO:0007669"/>
    <property type="project" value="InterPro"/>
</dbReference>
<evidence type="ECO:0008006" key="11">
    <source>
        <dbReference type="Google" id="ProtNLM"/>
    </source>
</evidence>
<dbReference type="InterPro" id="IPR002481">
    <property type="entry name" value="FUR"/>
</dbReference>
<reference evidence="9 10" key="1">
    <citation type="journal article" date="2016" name="Nat. Commun.">
        <title>Thousands of microbial genomes shed light on interconnected biogeochemical processes in an aquifer system.</title>
        <authorList>
            <person name="Anantharaman K."/>
            <person name="Brown C.T."/>
            <person name="Hug L.A."/>
            <person name="Sharon I."/>
            <person name="Castelle C.J."/>
            <person name="Probst A.J."/>
            <person name="Thomas B.C."/>
            <person name="Singh A."/>
            <person name="Wilkins M.J."/>
            <person name="Karaoz U."/>
            <person name="Brodie E.L."/>
            <person name="Williams K.H."/>
            <person name="Hubbard S.S."/>
            <person name="Banfield J.F."/>
        </authorList>
    </citation>
    <scope>NUCLEOTIDE SEQUENCE [LARGE SCALE GENOMIC DNA]</scope>
</reference>
<comment type="caution">
    <text evidence="9">The sequence shown here is derived from an EMBL/GenBank/DDBJ whole genome shotgun (WGS) entry which is preliminary data.</text>
</comment>
<dbReference type="SUPFAM" id="SSF46785">
    <property type="entry name" value="Winged helix' DNA-binding domain"/>
    <property type="match status" value="1"/>
</dbReference>
<evidence type="ECO:0000256" key="1">
    <source>
        <dbReference type="ARBA" id="ARBA00007957"/>
    </source>
</evidence>
<keyword evidence="2" id="KW-0678">Repressor</keyword>
<accession>A0A1F2WTH3</accession>
<keyword evidence="3 7" id="KW-0862">Zinc</keyword>
<evidence type="ECO:0000313" key="9">
    <source>
        <dbReference type="EMBL" id="OFW60181.1"/>
    </source>
</evidence>
<evidence type="ECO:0000256" key="7">
    <source>
        <dbReference type="PIRSR" id="PIRSR602481-1"/>
    </source>
</evidence>
<dbReference type="GO" id="GO:0008270">
    <property type="term" value="F:zinc ion binding"/>
    <property type="evidence" value="ECO:0007669"/>
    <property type="project" value="TreeGrafter"/>
</dbReference>
<name>A0A1F2WTH3_9ACTN</name>
<dbReference type="Gene3D" id="3.30.1490.190">
    <property type="match status" value="1"/>
</dbReference>
<evidence type="ECO:0000313" key="10">
    <source>
        <dbReference type="Proteomes" id="UP000177876"/>
    </source>
</evidence>
<evidence type="ECO:0000256" key="2">
    <source>
        <dbReference type="ARBA" id="ARBA00022491"/>
    </source>
</evidence>
<dbReference type="GO" id="GO:0000976">
    <property type="term" value="F:transcription cis-regulatory region binding"/>
    <property type="evidence" value="ECO:0007669"/>
    <property type="project" value="TreeGrafter"/>
</dbReference>
<feature type="binding site" evidence="8">
    <location>
        <position position="124"/>
    </location>
    <ligand>
        <name>Fe cation</name>
        <dbReference type="ChEBI" id="CHEBI:24875"/>
    </ligand>
</feature>
<evidence type="ECO:0000256" key="4">
    <source>
        <dbReference type="ARBA" id="ARBA00023015"/>
    </source>
</evidence>
<evidence type="ECO:0000256" key="5">
    <source>
        <dbReference type="ARBA" id="ARBA00023125"/>
    </source>
</evidence>
<comment type="cofactor">
    <cofactor evidence="8">
        <name>Mn(2+)</name>
        <dbReference type="ChEBI" id="CHEBI:29035"/>
    </cofactor>
    <cofactor evidence="8">
        <name>Fe(2+)</name>
        <dbReference type="ChEBI" id="CHEBI:29033"/>
    </cofactor>
    <text evidence="8">Binds 1 Mn(2+) or Fe(2+) ion per subunit.</text>
</comment>
<comment type="similarity">
    <text evidence="1">Belongs to the Fur family.</text>
</comment>
<evidence type="ECO:0000256" key="8">
    <source>
        <dbReference type="PIRSR" id="PIRSR602481-2"/>
    </source>
</evidence>
<dbReference type="Proteomes" id="UP000177876">
    <property type="component" value="Unassembled WGS sequence"/>
</dbReference>
<keyword evidence="4" id="KW-0805">Transcription regulation</keyword>